<gene>
    <name evidence="5" type="ORF">EZJ58_0617</name>
</gene>
<dbReference type="EMBL" id="SJOI01000001">
    <property type="protein sequence ID" value="TCL02593.1"/>
    <property type="molecule type" value="Genomic_DNA"/>
</dbReference>
<dbReference type="InterPro" id="IPR018062">
    <property type="entry name" value="HTH_AraC-typ_CS"/>
</dbReference>
<dbReference type="SUPFAM" id="SSF46689">
    <property type="entry name" value="Homeodomain-like"/>
    <property type="match status" value="2"/>
</dbReference>
<dbReference type="InterPro" id="IPR018060">
    <property type="entry name" value="HTH_AraC"/>
</dbReference>
<reference evidence="5 6" key="1">
    <citation type="submission" date="2019-02" db="EMBL/GenBank/DDBJ databases">
        <title>Investigation of anaerobic lignin degradation for improved lignocellulosic biofuels.</title>
        <authorList>
            <person name="Deangelis K."/>
        </authorList>
    </citation>
    <scope>NUCLEOTIDE SEQUENCE [LARGE SCALE GENOMIC DNA]</scope>
    <source>
        <strain evidence="5 6">159R</strain>
    </source>
</reference>
<evidence type="ECO:0000313" key="5">
    <source>
        <dbReference type="EMBL" id="TCL02593.1"/>
    </source>
</evidence>
<feature type="domain" description="HTH araC/xylS-type" evidence="4">
    <location>
        <begin position="8"/>
        <end position="106"/>
    </location>
</feature>
<dbReference type="AlphaFoldDB" id="A0A4R1N647"/>
<protein>
    <submittedName>
        <fullName evidence="5">AraC family mar-sox-rob regulon transcriptional activator</fullName>
    </submittedName>
</protein>
<dbReference type="PROSITE" id="PS00041">
    <property type="entry name" value="HTH_ARAC_FAMILY_1"/>
    <property type="match status" value="1"/>
</dbReference>
<comment type="caution">
    <text evidence="5">The sequence shown here is derived from an EMBL/GenBank/DDBJ whole genome shotgun (WGS) entry which is preliminary data.</text>
</comment>
<dbReference type="Proteomes" id="UP000294555">
    <property type="component" value="Unassembled WGS sequence"/>
</dbReference>
<keyword evidence="3" id="KW-0804">Transcription</keyword>
<evidence type="ECO:0000259" key="4">
    <source>
        <dbReference type="PROSITE" id="PS01124"/>
    </source>
</evidence>
<evidence type="ECO:0000256" key="2">
    <source>
        <dbReference type="ARBA" id="ARBA00023125"/>
    </source>
</evidence>
<keyword evidence="6" id="KW-1185">Reference proteome</keyword>
<organism evidence="5 6">
    <name type="scientific">Sodalis ligni</name>
    <dbReference type="NCBI Taxonomy" id="2697027"/>
    <lineage>
        <taxon>Bacteria</taxon>
        <taxon>Pseudomonadati</taxon>
        <taxon>Pseudomonadota</taxon>
        <taxon>Gammaproteobacteria</taxon>
        <taxon>Enterobacterales</taxon>
        <taxon>Bruguierivoracaceae</taxon>
        <taxon>Sodalis</taxon>
    </lineage>
</organism>
<keyword evidence="1" id="KW-0805">Transcription regulation</keyword>
<keyword evidence="2" id="KW-0238">DNA-binding</keyword>
<name>A0A4R1N647_9GAMM</name>
<dbReference type="OrthoDB" id="282744at2"/>
<accession>A0A4R1N647</accession>
<dbReference type="GO" id="GO:0003700">
    <property type="term" value="F:DNA-binding transcription factor activity"/>
    <property type="evidence" value="ECO:0007669"/>
    <property type="project" value="InterPro"/>
</dbReference>
<dbReference type="PROSITE" id="PS01124">
    <property type="entry name" value="HTH_ARAC_FAMILY_2"/>
    <property type="match status" value="1"/>
</dbReference>
<dbReference type="Pfam" id="PF12833">
    <property type="entry name" value="HTH_18"/>
    <property type="match status" value="1"/>
</dbReference>
<evidence type="ECO:0000256" key="3">
    <source>
        <dbReference type="ARBA" id="ARBA00023163"/>
    </source>
</evidence>
<dbReference type="GO" id="GO:0043565">
    <property type="term" value="F:sequence-specific DNA binding"/>
    <property type="evidence" value="ECO:0007669"/>
    <property type="project" value="InterPro"/>
</dbReference>
<dbReference type="PRINTS" id="PR00032">
    <property type="entry name" value="HTHARAC"/>
</dbReference>
<proteinExistence type="predicted"/>
<evidence type="ECO:0000256" key="1">
    <source>
        <dbReference type="ARBA" id="ARBA00023015"/>
    </source>
</evidence>
<dbReference type="InterPro" id="IPR020449">
    <property type="entry name" value="Tscrpt_reg_AraC-type_HTH"/>
</dbReference>
<dbReference type="InterPro" id="IPR050959">
    <property type="entry name" value="MarA-like"/>
</dbReference>
<dbReference type="InterPro" id="IPR009057">
    <property type="entry name" value="Homeodomain-like_sf"/>
</dbReference>
<evidence type="ECO:0000313" key="6">
    <source>
        <dbReference type="Proteomes" id="UP000294555"/>
    </source>
</evidence>
<dbReference type="PANTHER" id="PTHR47504">
    <property type="entry name" value="RIGHT ORIGIN-BINDING PROTEIN"/>
    <property type="match status" value="1"/>
</dbReference>
<dbReference type="Gene3D" id="1.10.10.60">
    <property type="entry name" value="Homeodomain-like"/>
    <property type="match status" value="2"/>
</dbReference>
<dbReference type="SMART" id="SM00342">
    <property type="entry name" value="HTH_ARAC"/>
    <property type="match status" value="1"/>
</dbReference>
<sequence>MNQDVIIRDLQDWLENNLDKSLSLDEVAARSGYSKWHLQRMFRSVTGNALGSYIRTRRLSRAATELGRQDQSILDIALQSGFDSQQSFSRAFKRQFSQTPGAYRSQMAYPSYPYGEYADGRYADNKARNKIGSREPQPAW</sequence>
<dbReference type="PANTHER" id="PTHR47504:SF5">
    <property type="entry name" value="RIGHT ORIGIN-BINDING PROTEIN"/>
    <property type="match status" value="1"/>
</dbReference>